<dbReference type="AlphaFoldDB" id="A0A8S1XR53"/>
<name>A0A8S1XR53_PAROT</name>
<gene>
    <name evidence="1" type="ORF">POCTA_138.1.T1310015</name>
</gene>
<keyword evidence="2" id="KW-1185">Reference proteome</keyword>
<dbReference type="EMBL" id="CAJJDP010000131">
    <property type="protein sequence ID" value="CAD8203791.1"/>
    <property type="molecule type" value="Genomic_DNA"/>
</dbReference>
<protein>
    <submittedName>
        <fullName evidence="1">Uncharacterized protein</fullName>
    </submittedName>
</protein>
<organism evidence="1 2">
    <name type="scientific">Paramecium octaurelia</name>
    <dbReference type="NCBI Taxonomy" id="43137"/>
    <lineage>
        <taxon>Eukaryota</taxon>
        <taxon>Sar</taxon>
        <taxon>Alveolata</taxon>
        <taxon>Ciliophora</taxon>
        <taxon>Intramacronucleata</taxon>
        <taxon>Oligohymenophorea</taxon>
        <taxon>Peniculida</taxon>
        <taxon>Parameciidae</taxon>
        <taxon>Paramecium</taxon>
    </lineage>
</organism>
<sequence>MYLLLYSALPEYAVESKKNAITIISASPTHKCWINSIQCYYKHIIYGQYQYFLVHKRKNCKRKP</sequence>
<reference evidence="1" key="1">
    <citation type="submission" date="2021-01" db="EMBL/GenBank/DDBJ databases">
        <authorList>
            <consortium name="Genoscope - CEA"/>
            <person name="William W."/>
        </authorList>
    </citation>
    <scope>NUCLEOTIDE SEQUENCE</scope>
</reference>
<dbReference type="Proteomes" id="UP000683925">
    <property type="component" value="Unassembled WGS sequence"/>
</dbReference>
<accession>A0A8S1XR53</accession>
<evidence type="ECO:0000313" key="1">
    <source>
        <dbReference type="EMBL" id="CAD8203791.1"/>
    </source>
</evidence>
<comment type="caution">
    <text evidence="1">The sequence shown here is derived from an EMBL/GenBank/DDBJ whole genome shotgun (WGS) entry which is preliminary data.</text>
</comment>
<proteinExistence type="predicted"/>
<evidence type="ECO:0000313" key="2">
    <source>
        <dbReference type="Proteomes" id="UP000683925"/>
    </source>
</evidence>